<sequence>MPRKRYDVKRYHKDCGGEIINRKCLKCGKTWGWVRYYLAGDIEEVPVLKRGVRYGKRGRFGEDNRGDYSGLDG</sequence>
<feature type="non-terminal residue" evidence="1">
    <location>
        <position position="73"/>
    </location>
</feature>
<gene>
    <name evidence="1" type="ORF">S12H4_19990</name>
</gene>
<protein>
    <submittedName>
        <fullName evidence="1">Uncharacterized protein</fullName>
    </submittedName>
</protein>
<organism evidence="1">
    <name type="scientific">marine sediment metagenome</name>
    <dbReference type="NCBI Taxonomy" id="412755"/>
    <lineage>
        <taxon>unclassified sequences</taxon>
        <taxon>metagenomes</taxon>
        <taxon>ecological metagenomes</taxon>
    </lineage>
</organism>
<dbReference type="AlphaFoldDB" id="X1S205"/>
<accession>X1S205</accession>
<dbReference type="EMBL" id="BARW01010066">
    <property type="protein sequence ID" value="GAI86913.1"/>
    <property type="molecule type" value="Genomic_DNA"/>
</dbReference>
<name>X1S205_9ZZZZ</name>
<comment type="caution">
    <text evidence="1">The sequence shown here is derived from an EMBL/GenBank/DDBJ whole genome shotgun (WGS) entry which is preliminary data.</text>
</comment>
<evidence type="ECO:0000313" key="1">
    <source>
        <dbReference type="EMBL" id="GAI86913.1"/>
    </source>
</evidence>
<reference evidence="1" key="1">
    <citation type="journal article" date="2014" name="Front. Microbiol.">
        <title>High frequency of phylogenetically diverse reductive dehalogenase-homologous genes in deep subseafloor sedimentary metagenomes.</title>
        <authorList>
            <person name="Kawai M."/>
            <person name="Futagami T."/>
            <person name="Toyoda A."/>
            <person name="Takaki Y."/>
            <person name="Nishi S."/>
            <person name="Hori S."/>
            <person name="Arai W."/>
            <person name="Tsubouchi T."/>
            <person name="Morono Y."/>
            <person name="Uchiyama I."/>
            <person name="Ito T."/>
            <person name="Fujiyama A."/>
            <person name="Inagaki F."/>
            <person name="Takami H."/>
        </authorList>
    </citation>
    <scope>NUCLEOTIDE SEQUENCE</scope>
    <source>
        <strain evidence="1">Expedition CK06-06</strain>
    </source>
</reference>
<proteinExistence type="predicted"/>